<proteinExistence type="predicted"/>
<protein>
    <submittedName>
        <fullName evidence="1">Uncharacterized protein</fullName>
    </submittedName>
</protein>
<evidence type="ECO:0000313" key="1">
    <source>
        <dbReference type="EMBL" id="KCZ79260.1"/>
    </source>
</evidence>
<sequence>VKEFEDNFSIKTPSIRISKKYRDIFDDKLELYILAFAFDIQFIIDCPFEKTPAKKYFVQFENYKIVKHNFFHTNNDPDPKEFKAFLKVIISQYTFCTKYRFKNKKSKILSCNHTNIYKSNIKKLFDIDAFYGILQYQEATKSLRFGLDVELSNKKKINNRFFIQKDEKIINIKNLQHLYLCKFVLGKTIISVFLCFTRKRLFEEILKVITKYIENNKNKTVEHNIMFRSMNVENCLKFYLPNILISEFLLATVKRGFIFLESYGNKLDTCHEDIVLALKNIQNYFNLQEFTNFYIDFACTVLPVENVMIFPKNEFFKEYN</sequence>
<name>A0A059EWF7_9MICR</name>
<keyword evidence="2" id="KW-1185">Reference proteome</keyword>
<organism evidence="1 2">
    <name type="scientific">Anncaliia algerae PRA339</name>
    <dbReference type="NCBI Taxonomy" id="1288291"/>
    <lineage>
        <taxon>Eukaryota</taxon>
        <taxon>Fungi</taxon>
        <taxon>Fungi incertae sedis</taxon>
        <taxon>Microsporidia</taxon>
        <taxon>Tubulinosematoidea</taxon>
        <taxon>Tubulinosematidae</taxon>
        <taxon>Anncaliia</taxon>
    </lineage>
</organism>
<dbReference type="OrthoDB" id="10644532at2759"/>
<dbReference type="AlphaFoldDB" id="A0A059EWF7"/>
<accession>A0A059EWF7</accession>
<gene>
    <name evidence="1" type="ORF">H312_03354</name>
</gene>
<feature type="non-terminal residue" evidence="1">
    <location>
        <position position="1"/>
    </location>
</feature>
<reference evidence="1 2" key="2">
    <citation type="submission" date="2014-03" db="EMBL/GenBank/DDBJ databases">
        <title>The Genome Sequence of Anncaliia algerae insect isolate PRA339.</title>
        <authorList>
            <consortium name="The Broad Institute Genome Sequencing Platform"/>
            <consortium name="The Broad Institute Genome Sequencing Center for Infectious Disease"/>
            <person name="Cuomo C."/>
            <person name="Becnel J."/>
            <person name="Sanscrainte N."/>
            <person name="Walker B."/>
            <person name="Young S.K."/>
            <person name="Zeng Q."/>
            <person name="Gargeya S."/>
            <person name="Fitzgerald M."/>
            <person name="Haas B."/>
            <person name="Abouelleil A."/>
            <person name="Alvarado L."/>
            <person name="Arachchi H.M."/>
            <person name="Berlin A.M."/>
            <person name="Chapman S.B."/>
            <person name="Dewar J."/>
            <person name="Goldberg J."/>
            <person name="Griggs A."/>
            <person name="Gujja S."/>
            <person name="Hansen M."/>
            <person name="Howarth C."/>
            <person name="Imamovic A."/>
            <person name="Larimer J."/>
            <person name="McCowan C."/>
            <person name="Murphy C."/>
            <person name="Neiman D."/>
            <person name="Pearson M."/>
            <person name="Priest M."/>
            <person name="Roberts A."/>
            <person name="Saif S."/>
            <person name="Shea T."/>
            <person name="Sisk P."/>
            <person name="Sykes S."/>
            <person name="Wortman J."/>
            <person name="Nusbaum C."/>
            <person name="Birren B."/>
        </authorList>
    </citation>
    <scope>NUCLEOTIDE SEQUENCE [LARGE SCALE GENOMIC DNA]</scope>
    <source>
        <strain evidence="1 2">PRA339</strain>
    </source>
</reference>
<dbReference type="Proteomes" id="UP000030655">
    <property type="component" value="Unassembled WGS sequence"/>
</dbReference>
<dbReference type="HOGENOM" id="CLU_870314_0_0_1"/>
<evidence type="ECO:0000313" key="2">
    <source>
        <dbReference type="Proteomes" id="UP000030655"/>
    </source>
</evidence>
<dbReference type="VEuPathDB" id="MicrosporidiaDB:H312_03354"/>
<reference evidence="2" key="1">
    <citation type="submission" date="2013-02" db="EMBL/GenBank/DDBJ databases">
        <authorList>
            <consortium name="The Broad Institute Genome Sequencing Platform"/>
            <person name="Cuomo C."/>
            <person name="Becnel J."/>
            <person name="Sanscrainte N."/>
            <person name="Walker B."/>
            <person name="Young S.K."/>
            <person name="Zeng Q."/>
            <person name="Gargeya S."/>
            <person name="Fitzgerald M."/>
            <person name="Haas B."/>
            <person name="Abouelleil A."/>
            <person name="Alvarado L."/>
            <person name="Arachchi H.M."/>
            <person name="Berlin A.M."/>
            <person name="Chapman S.B."/>
            <person name="Dewar J."/>
            <person name="Goldberg J."/>
            <person name="Griggs A."/>
            <person name="Gujja S."/>
            <person name="Hansen M."/>
            <person name="Howarth C."/>
            <person name="Imamovic A."/>
            <person name="Larimer J."/>
            <person name="McCowan C."/>
            <person name="Murphy C."/>
            <person name="Neiman D."/>
            <person name="Pearson M."/>
            <person name="Priest M."/>
            <person name="Roberts A."/>
            <person name="Saif S."/>
            <person name="Shea T."/>
            <person name="Sisk P."/>
            <person name="Sykes S."/>
            <person name="Wortman J."/>
            <person name="Nusbaum C."/>
            <person name="Birren B."/>
        </authorList>
    </citation>
    <scope>NUCLEOTIDE SEQUENCE [LARGE SCALE GENOMIC DNA]</scope>
    <source>
        <strain evidence="2">PRA339</strain>
    </source>
</reference>
<dbReference type="EMBL" id="KK365315">
    <property type="protein sequence ID" value="KCZ79260.1"/>
    <property type="molecule type" value="Genomic_DNA"/>
</dbReference>
<feature type="non-terminal residue" evidence="1">
    <location>
        <position position="320"/>
    </location>
</feature>